<dbReference type="PANTHER" id="PTHR48025">
    <property type="entry name" value="OS02G0815200 PROTEIN"/>
    <property type="match status" value="1"/>
</dbReference>
<dbReference type="GO" id="GO:0003729">
    <property type="term" value="F:mRNA binding"/>
    <property type="evidence" value="ECO:0007669"/>
    <property type="project" value="TreeGrafter"/>
</dbReference>
<dbReference type="PANTHER" id="PTHR48025:SF25">
    <property type="entry name" value="RNA-BINDING PROTEIN 14"/>
    <property type="match status" value="1"/>
</dbReference>
<proteinExistence type="predicted"/>
<evidence type="ECO:0000313" key="7">
    <source>
        <dbReference type="Proteomes" id="UP001474421"/>
    </source>
</evidence>
<accession>A0AAW1B071</accession>
<sequence length="565" mass="61468">MLEEVLPVWQPSFTPPRNCLAKPKEAHSEDQFEPLPFSLLRRNQDSRTRGAFARKPLFPSENSHPQHLCMAHERRPFISSLKEPVLVPSSESRPWRNRLEPGLPPPALTDPRQSGEPPGPGAKLPSPTVPLRLQQPLPPAQARESRLQLFSAPPLFPAPARLGTPRARMRYLGRGGSLLGLLWRRRRRLRLEFRGAHHTPAGSAQPVTSPATPRKPYSPCPALEVATSAERKGKPAWDSPSPKGGGGDWSGLPCHDCSMEESPSSAPGWTVFSGRWDAPGSNGAHLGHCCFLASPRAPFSQRGWKRRRSLAQSDVPPVAAALQLLLLSQLTCRPSLSAAAASCSPTMATPATCTRFTDEYQLYKELGKGAFSVVQRCVKKTSSQEFAAKIINTKKLSERGEIAFVSGDEGLLPEGGRVSFAGAILWVRIVWLLSFSPGLLGTGGPGAAGRGGVHGWRARGASRVELRDLFEAAVPGVVVKVALMKQFAFIHLRDEAAAERAIQKLSGHLLHCHHVVVEFSRPRPTHTVKTFVGNVSAACTSGELRVLFQEFGPVIEFHIVKGAWG</sequence>
<dbReference type="AlphaFoldDB" id="A0AAW1B071"/>
<dbReference type="Gene3D" id="3.30.70.330">
    <property type="match status" value="1"/>
</dbReference>
<feature type="region of interest" description="Disordered" evidence="4">
    <location>
        <begin position="194"/>
        <end position="253"/>
    </location>
</feature>
<evidence type="ECO:0000259" key="5">
    <source>
        <dbReference type="PROSITE" id="PS50102"/>
    </source>
</evidence>
<name>A0AAW1B071_CROAD</name>
<dbReference type="PROSITE" id="PS50102">
    <property type="entry name" value="RRM"/>
    <property type="match status" value="1"/>
</dbReference>
<reference evidence="6 7" key="1">
    <citation type="journal article" date="2024" name="Proc. Natl. Acad. Sci. U.S.A.">
        <title>The genetic regulatory architecture and epigenomic basis for age-related changes in rattlesnake venom.</title>
        <authorList>
            <person name="Hogan M.P."/>
            <person name="Holding M.L."/>
            <person name="Nystrom G.S."/>
            <person name="Colston T.J."/>
            <person name="Bartlett D.A."/>
            <person name="Mason A.J."/>
            <person name="Ellsworth S.A."/>
            <person name="Rautsaw R.M."/>
            <person name="Lawrence K.C."/>
            <person name="Strickland J.L."/>
            <person name="He B."/>
            <person name="Fraser P."/>
            <person name="Margres M.J."/>
            <person name="Gilbert D.M."/>
            <person name="Gibbs H.L."/>
            <person name="Parkinson C.L."/>
            <person name="Rokyta D.R."/>
        </authorList>
    </citation>
    <scope>NUCLEOTIDE SEQUENCE [LARGE SCALE GENOMIC DNA]</scope>
    <source>
        <strain evidence="6">DRR0105</strain>
    </source>
</reference>
<dbReference type="InterPro" id="IPR000504">
    <property type="entry name" value="RRM_dom"/>
</dbReference>
<keyword evidence="1 2" id="KW-0694">RNA-binding</keyword>
<dbReference type="EMBL" id="JAOTOJ010000009">
    <property type="protein sequence ID" value="KAK9395393.1"/>
    <property type="molecule type" value="Genomic_DNA"/>
</dbReference>
<keyword evidence="3" id="KW-0067">ATP-binding</keyword>
<feature type="binding site" evidence="3">
    <location>
        <position position="389"/>
    </location>
    <ligand>
        <name>ATP</name>
        <dbReference type="ChEBI" id="CHEBI:30616"/>
    </ligand>
</feature>
<dbReference type="InterPro" id="IPR017441">
    <property type="entry name" value="Protein_kinase_ATP_BS"/>
</dbReference>
<evidence type="ECO:0000256" key="2">
    <source>
        <dbReference type="PROSITE-ProRule" id="PRU00176"/>
    </source>
</evidence>
<evidence type="ECO:0000256" key="4">
    <source>
        <dbReference type="SAM" id="MobiDB-lite"/>
    </source>
</evidence>
<gene>
    <name evidence="6" type="ORF">NXF25_018754</name>
</gene>
<dbReference type="GO" id="GO:0005524">
    <property type="term" value="F:ATP binding"/>
    <property type="evidence" value="ECO:0007669"/>
    <property type="project" value="UniProtKB-UniRule"/>
</dbReference>
<dbReference type="PROSITE" id="PS00107">
    <property type="entry name" value="PROTEIN_KINASE_ATP"/>
    <property type="match status" value="1"/>
</dbReference>
<dbReference type="InterPro" id="IPR011009">
    <property type="entry name" value="Kinase-like_dom_sf"/>
</dbReference>
<feature type="domain" description="RRM" evidence="5">
    <location>
        <begin position="451"/>
        <end position="522"/>
    </location>
</feature>
<dbReference type="SUPFAM" id="SSF54928">
    <property type="entry name" value="RNA-binding domain, RBD"/>
    <property type="match status" value="1"/>
</dbReference>
<comment type="caution">
    <text evidence="6">The sequence shown here is derived from an EMBL/GenBank/DDBJ whole genome shotgun (WGS) entry which is preliminary data.</text>
</comment>
<evidence type="ECO:0000256" key="3">
    <source>
        <dbReference type="PROSITE-ProRule" id="PRU10141"/>
    </source>
</evidence>
<dbReference type="InterPro" id="IPR050502">
    <property type="entry name" value="Euk_RNA-bind_prot"/>
</dbReference>
<feature type="region of interest" description="Disordered" evidence="4">
    <location>
        <begin position="89"/>
        <end position="145"/>
    </location>
</feature>
<keyword evidence="3" id="KW-0547">Nucleotide-binding</keyword>
<dbReference type="GO" id="GO:0005634">
    <property type="term" value="C:nucleus"/>
    <property type="evidence" value="ECO:0007669"/>
    <property type="project" value="TreeGrafter"/>
</dbReference>
<dbReference type="Gene3D" id="3.30.200.20">
    <property type="entry name" value="Phosphorylase Kinase, domain 1"/>
    <property type="match status" value="1"/>
</dbReference>
<protein>
    <submittedName>
        <fullName evidence="6">RNA-binding protein 14-like</fullName>
    </submittedName>
</protein>
<evidence type="ECO:0000313" key="6">
    <source>
        <dbReference type="EMBL" id="KAK9395393.1"/>
    </source>
</evidence>
<feature type="region of interest" description="Disordered" evidence="4">
    <location>
        <begin position="16"/>
        <end position="43"/>
    </location>
</feature>
<dbReference type="InterPro" id="IPR035979">
    <property type="entry name" value="RBD_domain_sf"/>
</dbReference>
<organism evidence="6 7">
    <name type="scientific">Crotalus adamanteus</name>
    <name type="common">Eastern diamondback rattlesnake</name>
    <dbReference type="NCBI Taxonomy" id="8729"/>
    <lineage>
        <taxon>Eukaryota</taxon>
        <taxon>Metazoa</taxon>
        <taxon>Chordata</taxon>
        <taxon>Craniata</taxon>
        <taxon>Vertebrata</taxon>
        <taxon>Euteleostomi</taxon>
        <taxon>Lepidosauria</taxon>
        <taxon>Squamata</taxon>
        <taxon>Bifurcata</taxon>
        <taxon>Unidentata</taxon>
        <taxon>Episquamata</taxon>
        <taxon>Toxicofera</taxon>
        <taxon>Serpentes</taxon>
        <taxon>Colubroidea</taxon>
        <taxon>Viperidae</taxon>
        <taxon>Crotalinae</taxon>
        <taxon>Crotalus</taxon>
    </lineage>
</organism>
<keyword evidence="7" id="KW-1185">Reference proteome</keyword>
<dbReference type="Proteomes" id="UP001474421">
    <property type="component" value="Unassembled WGS sequence"/>
</dbReference>
<dbReference type="SUPFAM" id="SSF56112">
    <property type="entry name" value="Protein kinase-like (PK-like)"/>
    <property type="match status" value="1"/>
</dbReference>
<evidence type="ECO:0000256" key="1">
    <source>
        <dbReference type="ARBA" id="ARBA00022884"/>
    </source>
</evidence>
<dbReference type="InterPro" id="IPR012677">
    <property type="entry name" value="Nucleotide-bd_a/b_plait_sf"/>
</dbReference>